<evidence type="ECO:0000313" key="2">
    <source>
        <dbReference type="Proteomes" id="UP000309997"/>
    </source>
</evidence>
<accession>A0ACC4CGX5</accession>
<evidence type="ECO:0000313" key="1">
    <source>
        <dbReference type="EMBL" id="KAL3597329.1"/>
    </source>
</evidence>
<dbReference type="EMBL" id="RCHU02000004">
    <property type="protein sequence ID" value="KAL3597329.1"/>
    <property type="molecule type" value="Genomic_DNA"/>
</dbReference>
<proteinExistence type="predicted"/>
<dbReference type="Proteomes" id="UP000309997">
    <property type="component" value="Unassembled WGS sequence"/>
</dbReference>
<reference evidence="1 2" key="1">
    <citation type="journal article" date="2024" name="Plant Biotechnol. J.">
        <title>Genome and CRISPR/Cas9 system of a widespread forest tree (Populus alba) in the world.</title>
        <authorList>
            <person name="Liu Y.J."/>
            <person name="Jiang P.F."/>
            <person name="Han X.M."/>
            <person name="Li X.Y."/>
            <person name="Wang H.M."/>
            <person name="Wang Y.J."/>
            <person name="Wang X.X."/>
            <person name="Zeng Q.Y."/>
        </authorList>
    </citation>
    <scope>NUCLEOTIDE SEQUENCE [LARGE SCALE GENOMIC DNA]</scope>
    <source>
        <strain evidence="2">cv. PAL-ZL1</strain>
    </source>
</reference>
<organism evidence="1 2">
    <name type="scientific">Populus alba</name>
    <name type="common">White poplar</name>
    <dbReference type="NCBI Taxonomy" id="43335"/>
    <lineage>
        <taxon>Eukaryota</taxon>
        <taxon>Viridiplantae</taxon>
        <taxon>Streptophyta</taxon>
        <taxon>Embryophyta</taxon>
        <taxon>Tracheophyta</taxon>
        <taxon>Spermatophyta</taxon>
        <taxon>Magnoliopsida</taxon>
        <taxon>eudicotyledons</taxon>
        <taxon>Gunneridae</taxon>
        <taxon>Pentapetalae</taxon>
        <taxon>rosids</taxon>
        <taxon>fabids</taxon>
        <taxon>Malpighiales</taxon>
        <taxon>Salicaceae</taxon>
        <taxon>Saliceae</taxon>
        <taxon>Populus</taxon>
    </lineage>
</organism>
<gene>
    <name evidence="1" type="ORF">D5086_008966</name>
</gene>
<name>A0ACC4CGX5_POPAL</name>
<sequence length="216" mass="24949">MAYWTSSRLHAKKLKCLQAPLMAEKTLRISGEKYERTAKPRKDRPLDLDDWSNRRIYHETPATEKEKMDLDGWSNQRICHGTTTQPSNDDWSNHEFIMEQLLILSSSVMICRATRIYHGTTTEPKSERSSVADSETNQQKMCLGTFEVRKQATSIYYELCPKENTFVCHRRTPAFQDIPKKRSTESPIFFISLVRGNIGMHHSMTISTSTVLQTSL</sequence>
<keyword evidence="2" id="KW-1185">Reference proteome</keyword>
<protein>
    <submittedName>
        <fullName evidence="1">Uncharacterized protein</fullName>
    </submittedName>
</protein>
<comment type="caution">
    <text evidence="1">The sequence shown here is derived from an EMBL/GenBank/DDBJ whole genome shotgun (WGS) entry which is preliminary data.</text>
</comment>